<feature type="domain" description="Myb/SANT-like" evidence="2">
    <location>
        <begin position="23"/>
        <end position="120"/>
    </location>
</feature>
<evidence type="ECO:0000313" key="4">
    <source>
        <dbReference type="Proteomes" id="UP000593576"/>
    </source>
</evidence>
<evidence type="ECO:0000313" key="3">
    <source>
        <dbReference type="EMBL" id="MBA0856647.1"/>
    </source>
</evidence>
<keyword evidence="4" id="KW-1185">Reference proteome</keyword>
<dbReference type="Proteomes" id="UP000593576">
    <property type="component" value="Unassembled WGS sequence"/>
</dbReference>
<feature type="region of interest" description="Disordered" evidence="1">
    <location>
        <begin position="1"/>
        <end position="21"/>
    </location>
</feature>
<dbReference type="EMBL" id="JABFAF010000006">
    <property type="protein sequence ID" value="MBA0856647.1"/>
    <property type="molecule type" value="Genomic_DNA"/>
</dbReference>
<evidence type="ECO:0000259" key="2">
    <source>
        <dbReference type="Pfam" id="PF12776"/>
    </source>
</evidence>
<evidence type="ECO:0000256" key="1">
    <source>
        <dbReference type="SAM" id="MobiDB-lite"/>
    </source>
</evidence>
<sequence length="196" mass="22400">MSGFSQPSVSSQNSRGSKRKKVPEEDAALVACMVDLYNVGTFNANTGFKVGYLNELEKLLEKVLPQAMLKAKPNLKLRIRTLKRDWSIIYDMRSGKNNSGLGWDEHRQLVVAEDAVWNLYKNSHKEAGQFKHRSFPYYDQLTFIYAKDRATRRDAQTAADIIEETDIEDVATTNTHEERNDFHGCEADVSFDDMDL</sequence>
<dbReference type="PANTHER" id="PTHR46250:SF17">
    <property type="entry name" value="MYB_SANT-LIKE DOMAIN-CONTAINING PROTEIN"/>
    <property type="match status" value="1"/>
</dbReference>
<reference evidence="3 4" key="1">
    <citation type="journal article" date="2019" name="Genome Biol. Evol.">
        <title>Insights into the evolution of the New World diploid cottons (Gossypium, subgenus Houzingenia) based on genome sequencing.</title>
        <authorList>
            <person name="Grover C.E."/>
            <person name="Arick M.A. 2nd"/>
            <person name="Thrash A."/>
            <person name="Conover J.L."/>
            <person name="Sanders W.S."/>
            <person name="Peterson D.G."/>
            <person name="Frelichowski J.E."/>
            <person name="Scheffler J.A."/>
            <person name="Scheffler B.E."/>
            <person name="Wendel J.F."/>
        </authorList>
    </citation>
    <scope>NUCLEOTIDE SEQUENCE [LARGE SCALE GENOMIC DNA]</scope>
    <source>
        <strain evidence="3">1</strain>
        <tissue evidence="3">Leaf</tissue>
    </source>
</reference>
<feature type="compositionally biased region" description="Polar residues" evidence="1">
    <location>
        <begin position="1"/>
        <end position="15"/>
    </location>
</feature>
<organism evidence="3 4">
    <name type="scientific">Gossypium schwendimanii</name>
    <name type="common">Cotton</name>
    <dbReference type="NCBI Taxonomy" id="34291"/>
    <lineage>
        <taxon>Eukaryota</taxon>
        <taxon>Viridiplantae</taxon>
        <taxon>Streptophyta</taxon>
        <taxon>Embryophyta</taxon>
        <taxon>Tracheophyta</taxon>
        <taxon>Spermatophyta</taxon>
        <taxon>Magnoliopsida</taxon>
        <taxon>eudicotyledons</taxon>
        <taxon>Gunneridae</taxon>
        <taxon>Pentapetalae</taxon>
        <taxon>rosids</taxon>
        <taxon>malvids</taxon>
        <taxon>Malvales</taxon>
        <taxon>Malvaceae</taxon>
        <taxon>Malvoideae</taxon>
        <taxon>Gossypium</taxon>
    </lineage>
</organism>
<protein>
    <recommendedName>
        <fullName evidence="2">Myb/SANT-like domain-containing protein</fullName>
    </recommendedName>
</protein>
<gene>
    <name evidence="3" type="ORF">Goshw_001231</name>
</gene>
<name>A0A7J9LDC3_GOSSC</name>
<comment type="caution">
    <text evidence="3">The sequence shown here is derived from an EMBL/GenBank/DDBJ whole genome shotgun (WGS) entry which is preliminary data.</text>
</comment>
<proteinExistence type="predicted"/>
<dbReference type="InterPro" id="IPR024752">
    <property type="entry name" value="Myb/SANT-like_dom"/>
</dbReference>
<dbReference type="OrthoDB" id="618098at2759"/>
<accession>A0A7J9LDC3</accession>
<dbReference type="AlphaFoldDB" id="A0A7J9LDC3"/>
<dbReference type="Pfam" id="PF12776">
    <property type="entry name" value="Myb_DNA-bind_3"/>
    <property type="match status" value="1"/>
</dbReference>
<dbReference type="PANTHER" id="PTHR46250">
    <property type="entry name" value="MYB/SANT-LIKE DNA-BINDING DOMAIN PROTEIN-RELATED"/>
    <property type="match status" value="1"/>
</dbReference>